<dbReference type="PROSITE" id="PS51485">
    <property type="entry name" value="PHYTOCYANIN"/>
    <property type="match status" value="1"/>
</dbReference>
<keyword evidence="4" id="KW-1133">Transmembrane helix</keyword>
<dbReference type="Gene3D" id="2.60.40.420">
    <property type="entry name" value="Cupredoxins - blue copper proteins"/>
    <property type="match status" value="1"/>
</dbReference>
<gene>
    <name evidence="7" type="ORF">BUALT_Bualt04G0172500</name>
</gene>
<dbReference type="GO" id="GO:0046872">
    <property type="term" value="F:metal ion binding"/>
    <property type="evidence" value="ECO:0007669"/>
    <property type="project" value="UniProtKB-KW"/>
</dbReference>
<name>A0AAV6Y105_9LAMI</name>
<sequence length="178" mass="18864">MKTSSCRIWQLVVLILVSVIHKEALAAKHAVGGSQGWDESTNFDSWSSSETFKVGDELEFKYTPLHSVVELPNESAFKSCDIGSPLKSLSGGSNTVKLDKPGTRYFACGTSGHCEQGMKVKITTVAADGSSASSASSPATTTTTPSSSQSTSVASHQHQLLSFLSLITTLLVSLVFFI</sequence>
<evidence type="ECO:0000256" key="4">
    <source>
        <dbReference type="SAM" id="Phobius"/>
    </source>
</evidence>
<organism evidence="7 8">
    <name type="scientific">Buddleja alternifolia</name>
    <dbReference type="NCBI Taxonomy" id="168488"/>
    <lineage>
        <taxon>Eukaryota</taxon>
        <taxon>Viridiplantae</taxon>
        <taxon>Streptophyta</taxon>
        <taxon>Embryophyta</taxon>
        <taxon>Tracheophyta</taxon>
        <taxon>Spermatophyta</taxon>
        <taxon>Magnoliopsida</taxon>
        <taxon>eudicotyledons</taxon>
        <taxon>Gunneridae</taxon>
        <taxon>Pentapetalae</taxon>
        <taxon>asterids</taxon>
        <taxon>lamiids</taxon>
        <taxon>Lamiales</taxon>
        <taxon>Scrophulariaceae</taxon>
        <taxon>Buddlejeae</taxon>
        <taxon>Buddleja</taxon>
    </lineage>
</organism>
<evidence type="ECO:0000256" key="2">
    <source>
        <dbReference type="ARBA" id="ARBA00023180"/>
    </source>
</evidence>
<dbReference type="PANTHER" id="PTHR33021:SF489">
    <property type="entry name" value="BASIC BLUE PROTEIN-LIKE"/>
    <property type="match status" value="1"/>
</dbReference>
<dbReference type="Pfam" id="PF02298">
    <property type="entry name" value="Cu_bind_like"/>
    <property type="match status" value="1"/>
</dbReference>
<dbReference type="SUPFAM" id="SSF49503">
    <property type="entry name" value="Cupredoxins"/>
    <property type="match status" value="1"/>
</dbReference>
<evidence type="ECO:0000256" key="3">
    <source>
        <dbReference type="SAM" id="MobiDB-lite"/>
    </source>
</evidence>
<evidence type="ECO:0000259" key="6">
    <source>
        <dbReference type="PROSITE" id="PS51485"/>
    </source>
</evidence>
<dbReference type="InterPro" id="IPR008972">
    <property type="entry name" value="Cupredoxin"/>
</dbReference>
<dbReference type="InterPro" id="IPR003245">
    <property type="entry name" value="Phytocyanin_dom"/>
</dbReference>
<dbReference type="AlphaFoldDB" id="A0AAV6Y105"/>
<keyword evidence="5" id="KW-0732">Signal</keyword>
<proteinExistence type="predicted"/>
<feature type="domain" description="Phytocyanin" evidence="6">
    <location>
        <begin position="27"/>
        <end position="126"/>
    </location>
</feature>
<keyword evidence="4" id="KW-0472">Membrane</keyword>
<dbReference type="CDD" id="cd04216">
    <property type="entry name" value="Phytocyanin"/>
    <property type="match status" value="1"/>
</dbReference>
<reference evidence="7" key="1">
    <citation type="submission" date="2019-10" db="EMBL/GenBank/DDBJ databases">
        <authorList>
            <person name="Zhang R."/>
            <person name="Pan Y."/>
            <person name="Wang J."/>
            <person name="Ma R."/>
            <person name="Yu S."/>
        </authorList>
    </citation>
    <scope>NUCLEOTIDE SEQUENCE</scope>
    <source>
        <strain evidence="7">LA-IB0</strain>
        <tissue evidence="7">Leaf</tissue>
    </source>
</reference>
<accession>A0AAV6Y105</accession>
<keyword evidence="1" id="KW-0479">Metal-binding</keyword>
<dbReference type="GO" id="GO:0009055">
    <property type="term" value="F:electron transfer activity"/>
    <property type="evidence" value="ECO:0007669"/>
    <property type="project" value="InterPro"/>
</dbReference>
<feature type="chain" id="PRO_5043697867" description="Phytocyanin domain-containing protein" evidence="5">
    <location>
        <begin position="27"/>
        <end position="178"/>
    </location>
</feature>
<comment type="caution">
    <text evidence="7">The sequence shown here is derived from an EMBL/GenBank/DDBJ whole genome shotgun (WGS) entry which is preliminary data.</text>
</comment>
<protein>
    <recommendedName>
        <fullName evidence="6">Phytocyanin domain-containing protein</fullName>
    </recommendedName>
</protein>
<dbReference type="EMBL" id="WHWC01000004">
    <property type="protein sequence ID" value="KAG8384960.1"/>
    <property type="molecule type" value="Genomic_DNA"/>
</dbReference>
<feature type="region of interest" description="Disordered" evidence="3">
    <location>
        <begin position="130"/>
        <end position="150"/>
    </location>
</feature>
<dbReference type="GO" id="GO:0005886">
    <property type="term" value="C:plasma membrane"/>
    <property type="evidence" value="ECO:0007669"/>
    <property type="project" value="TreeGrafter"/>
</dbReference>
<keyword evidence="2" id="KW-0325">Glycoprotein</keyword>
<evidence type="ECO:0000313" key="8">
    <source>
        <dbReference type="Proteomes" id="UP000826271"/>
    </source>
</evidence>
<evidence type="ECO:0000313" key="7">
    <source>
        <dbReference type="EMBL" id="KAG8384960.1"/>
    </source>
</evidence>
<keyword evidence="4" id="KW-0812">Transmembrane</keyword>
<dbReference type="FunFam" id="2.60.40.420:FF:000003">
    <property type="entry name" value="Blue copper"/>
    <property type="match status" value="1"/>
</dbReference>
<feature type="signal peptide" evidence="5">
    <location>
        <begin position="1"/>
        <end position="26"/>
    </location>
</feature>
<dbReference type="Proteomes" id="UP000826271">
    <property type="component" value="Unassembled WGS sequence"/>
</dbReference>
<evidence type="ECO:0000256" key="1">
    <source>
        <dbReference type="ARBA" id="ARBA00022723"/>
    </source>
</evidence>
<keyword evidence="8" id="KW-1185">Reference proteome</keyword>
<dbReference type="InterPro" id="IPR039391">
    <property type="entry name" value="Phytocyanin-like"/>
</dbReference>
<evidence type="ECO:0000256" key="5">
    <source>
        <dbReference type="SAM" id="SignalP"/>
    </source>
</evidence>
<feature type="transmembrane region" description="Helical" evidence="4">
    <location>
        <begin position="160"/>
        <end position="177"/>
    </location>
</feature>
<dbReference type="PANTHER" id="PTHR33021">
    <property type="entry name" value="BLUE COPPER PROTEIN"/>
    <property type="match status" value="1"/>
</dbReference>